<evidence type="ECO:0000313" key="1">
    <source>
        <dbReference type="EMBL" id="MFC1440732.1"/>
    </source>
</evidence>
<dbReference type="EC" id="2.1.1.-" evidence="1"/>
<dbReference type="PIRSF" id="PIRSF017393">
    <property type="entry name" value="MTase_SAV2177"/>
    <property type="match status" value="1"/>
</dbReference>
<keyword evidence="2" id="KW-1185">Reference proteome</keyword>
<dbReference type="InterPro" id="IPR029063">
    <property type="entry name" value="SAM-dependent_MTases_sf"/>
</dbReference>
<accession>A0ABV6XRE5</accession>
<name>A0ABV6XRE5_9ACTN</name>
<protein>
    <submittedName>
        <fullName evidence="1">SAM-dependent methyltransferase</fullName>
        <ecNumber evidence="1">2.1.1.-</ecNumber>
    </submittedName>
</protein>
<dbReference type="Pfam" id="PF04672">
    <property type="entry name" value="Methyltransf_19"/>
    <property type="match status" value="1"/>
</dbReference>
<dbReference type="Gene3D" id="3.40.50.150">
    <property type="entry name" value="Vaccinia Virus protein VP39"/>
    <property type="match status" value="1"/>
</dbReference>
<dbReference type="GO" id="GO:0032259">
    <property type="term" value="P:methylation"/>
    <property type="evidence" value="ECO:0007669"/>
    <property type="project" value="UniProtKB-KW"/>
</dbReference>
<organism evidence="1 2">
    <name type="scientific">Streptacidiphilus jeojiensis</name>
    <dbReference type="NCBI Taxonomy" id="3229225"/>
    <lineage>
        <taxon>Bacteria</taxon>
        <taxon>Bacillati</taxon>
        <taxon>Actinomycetota</taxon>
        <taxon>Actinomycetes</taxon>
        <taxon>Kitasatosporales</taxon>
        <taxon>Streptomycetaceae</taxon>
        <taxon>Streptacidiphilus</taxon>
    </lineage>
</organism>
<reference evidence="1 2" key="1">
    <citation type="submission" date="2024-06" db="EMBL/GenBank/DDBJ databases">
        <authorList>
            <person name="Lee S.D."/>
        </authorList>
    </citation>
    <scope>NUCLEOTIDE SEQUENCE [LARGE SCALE GENOMIC DNA]</scope>
    <source>
        <strain evidence="1 2">N1-10</strain>
    </source>
</reference>
<dbReference type="GO" id="GO:0008168">
    <property type="term" value="F:methyltransferase activity"/>
    <property type="evidence" value="ECO:0007669"/>
    <property type="project" value="UniProtKB-KW"/>
</dbReference>
<dbReference type="SUPFAM" id="SSF53335">
    <property type="entry name" value="S-adenosyl-L-methionine-dependent methyltransferases"/>
    <property type="match status" value="1"/>
</dbReference>
<gene>
    <name evidence="1" type="ORF">ABUW04_20950</name>
</gene>
<dbReference type="RefSeq" id="WP_380566189.1">
    <property type="nucleotide sequence ID" value="NZ_JBEUKS010000007.1"/>
</dbReference>
<keyword evidence="1" id="KW-0489">Methyltransferase</keyword>
<dbReference type="EMBL" id="JBEUKS010000007">
    <property type="protein sequence ID" value="MFC1440732.1"/>
    <property type="molecule type" value="Genomic_DNA"/>
</dbReference>
<keyword evidence="1" id="KW-0808">Transferase</keyword>
<comment type="caution">
    <text evidence="1">The sequence shown here is derived from an EMBL/GenBank/DDBJ whole genome shotgun (WGS) entry which is preliminary data.</text>
</comment>
<dbReference type="Proteomes" id="UP001592581">
    <property type="component" value="Unassembled WGS sequence"/>
</dbReference>
<proteinExistence type="predicted"/>
<sequence>MTDQAWIPEDVDAERPSIARIYDFHLGGNHNLPVDRAAAREVVAVMPELPGILRANRAFLTRCVGYLAEQGVRKFLDLGSGIPTVGNVHEIVQAAHPRAAVVYVDNDPVAVEHSRRILLGNDRAEAVDGDLRDPVSILADPVVERLLLADDAPVAVLMSAVLHFVPDDAEAADLVAAYRDAVPAGSWLAVSHGSHKEESAARIGRAAEQYSRTVAPMRLRSLEQVTDLLKGFEIVAPGVVYCEQWRPGPDDDPAPVYPLPQLCALARKP</sequence>
<evidence type="ECO:0000313" key="2">
    <source>
        <dbReference type="Proteomes" id="UP001592581"/>
    </source>
</evidence>
<dbReference type="InterPro" id="IPR006764">
    <property type="entry name" value="SAM_dep_MeTrfase_SAV2177_type"/>
</dbReference>